<gene>
    <name evidence="3" type="ORF">UW84_C0026G0008</name>
</gene>
<proteinExistence type="inferred from homology"/>
<sequence>MASFGKMSTSVNIPLPASRRINSPEGRPACREAGRLQYMTWYAYVLLSLKNGNLYKGITNDLERRISEHNLGKNRSTKINAPWKIVYFEKFMTRDEARNREKFLKSGKGREFLKFIIPL</sequence>
<dbReference type="EMBL" id="LCJW01000026">
    <property type="protein sequence ID" value="KKT85620.1"/>
    <property type="molecule type" value="Genomic_DNA"/>
</dbReference>
<dbReference type="SUPFAM" id="SSF82771">
    <property type="entry name" value="GIY-YIG endonuclease"/>
    <property type="match status" value="1"/>
</dbReference>
<evidence type="ECO:0000259" key="2">
    <source>
        <dbReference type="PROSITE" id="PS50164"/>
    </source>
</evidence>
<comment type="similarity">
    <text evidence="1">Belongs to the UPF0213 family.</text>
</comment>
<accession>A0A0G1KQ72</accession>
<comment type="caution">
    <text evidence="3">The sequence shown here is derived from an EMBL/GenBank/DDBJ whole genome shotgun (WGS) entry which is preliminary data.</text>
</comment>
<evidence type="ECO:0000313" key="4">
    <source>
        <dbReference type="Proteomes" id="UP000034797"/>
    </source>
</evidence>
<dbReference type="PANTHER" id="PTHR34477:SF1">
    <property type="entry name" value="UPF0213 PROTEIN YHBQ"/>
    <property type="match status" value="1"/>
</dbReference>
<dbReference type="InterPro" id="IPR000305">
    <property type="entry name" value="GIY-YIG_endonuc"/>
</dbReference>
<evidence type="ECO:0000313" key="3">
    <source>
        <dbReference type="EMBL" id="KKT85620.1"/>
    </source>
</evidence>
<name>A0A0G1KQ72_9BACT</name>
<dbReference type="Gene3D" id="3.40.1440.10">
    <property type="entry name" value="GIY-YIG endonuclease"/>
    <property type="match status" value="1"/>
</dbReference>
<evidence type="ECO:0000256" key="1">
    <source>
        <dbReference type="ARBA" id="ARBA00007435"/>
    </source>
</evidence>
<dbReference type="Proteomes" id="UP000034797">
    <property type="component" value="Unassembled WGS sequence"/>
</dbReference>
<dbReference type="PROSITE" id="PS50164">
    <property type="entry name" value="GIY_YIG"/>
    <property type="match status" value="1"/>
</dbReference>
<dbReference type="PANTHER" id="PTHR34477">
    <property type="entry name" value="UPF0213 PROTEIN YHBQ"/>
    <property type="match status" value="1"/>
</dbReference>
<keyword evidence="3" id="KW-0378">Hydrolase</keyword>
<dbReference type="GO" id="GO:0004519">
    <property type="term" value="F:endonuclease activity"/>
    <property type="evidence" value="ECO:0007669"/>
    <property type="project" value="UniProtKB-KW"/>
</dbReference>
<keyword evidence="3" id="KW-0540">Nuclease</keyword>
<dbReference type="Pfam" id="PF01541">
    <property type="entry name" value="GIY-YIG"/>
    <property type="match status" value="1"/>
</dbReference>
<dbReference type="AlphaFoldDB" id="A0A0G1KQ72"/>
<dbReference type="InterPro" id="IPR035901">
    <property type="entry name" value="GIY-YIG_endonuc_sf"/>
</dbReference>
<feature type="domain" description="GIY-YIG" evidence="2">
    <location>
        <begin position="39"/>
        <end position="114"/>
    </location>
</feature>
<dbReference type="InterPro" id="IPR050190">
    <property type="entry name" value="UPF0213_domain"/>
</dbReference>
<keyword evidence="3" id="KW-0255">Endonuclease</keyword>
<reference evidence="3 4" key="1">
    <citation type="journal article" date="2015" name="Nature">
        <title>rRNA introns, odd ribosomes, and small enigmatic genomes across a large radiation of phyla.</title>
        <authorList>
            <person name="Brown C.T."/>
            <person name="Hug L.A."/>
            <person name="Thomas B.C."/>
            <person name="Sharon I."/>
            <person name="Castelle C.J."/>
            <person name="Singh A."/>
            <person name="Wilkins M.J."/>
            <person name="Williams K.H."/>
            <person name="Banfield J.F."/>
        </authorList>
    </citation>
    <scope>NUCLEOTIDE SEQUENCE [LARGE SCALE GENOMIC DNA]</scope>
</reference>
<dbReference type="CDD" id="cd10449">
    <property type="entry name" value="GIY-YIG_SLX1_like"/>
    <property type="match status" value="1"/>
</dbReference>
<protein>
    <submittedName>
        <fullName evidence="3">Endonuclease</fullName>
    </submittedName>
</protein>
<organism evidence="3 4">
    <name type="scientific">Candidatus Collierbacteria bacterium GW2011_GWA2_44_99</name>
    <dbReference type="NCBI Taxonomy" id="1618380"/>
    <lineage>
        <taxon>Bacteria</taxon>
        <taxon>Candidatus Collieribacteriota</taxon>
    </lineage>
</organism>